<dbReference type="Proteomes" id="UP000031036">
    <property type="component" value="Unassembled WGS sequence"/>
</dbReference>
<keyword evidence="4 9" id="KW-0227">DNA damage</keyword>
<dbReference type="EMBL" id="JPKZ01001174">
    <property type="protein sequence ID" value="KHN83648.1"/>
    <property type="molecule type" value="Genomic_DNA"/>
</dbReference>
<evidence type="ECO:0000256" key="5">
    <source>
        <dbReference type="ARBA" id="ARBA00023015"/>
    </source>
</evidence>
<dbReference type="InterPro" id="IPR050454">
    <property type="entry name" value="RTT106/SSRP1_HistChap/FACT"/>
</dbReference>
<keyword evidence="8 9" id="KW-0539">Nucleus</keyword>
<dbReference type="GO" id="GO:0006281">
    <property type="term" value="P:DNA repair"/>
    <property type="evidence" value="ECO:0007669"/>
    <property type="project" value="UniProtKB-KW"/>
</dbReference>
<dbReference type="InterPro" id="IPR000969">
    <property type="entry name" value="SSRP1/POB3"/>
</dbReference>
<keyword evidence="6 9" id="KW-0804">Transcription</keyword>
<dbReference type="AlphaFoldDB" id="A0A0B2VPZ5"/>
<dbReference type="STRING" id="6265.A0A0B2VPZ5"/>
<dbReference type="InterPro" id="IPR048993">
    <property type="entry name" value="SSRP1-like_PH1"/>
</dbReference>
<protein>
    <recommendedName>
        <fullName evidence="9">FACT complex subunit SSRP1</fullName>
    </recommendedName>
</protein>
<feature type="domain" description="Histone chaperone RTT106/FACT complex subunit SPT16-like middle" evidence="11">
    <location>
        <begin position="243"/>
        <end position="331"/>
    </location>
</feature>
<feature type="compositionally biased region" description="Acidic residues" evidence="10">
    <location>
        <begin position="349"/>
        <end position="360"/>
    </location>
</feature>
<feature type="compositionally biased region" description="Basic and acidic residues" evidence="10">
    <location>
        <begin position="361"/>
        <end position="372"/>
    </location>
</feature>
<evidence type="ECO:0000256" key="6">
    <source>
        <dbReference type="ARBA" id="ARBA00023163"/>
    </source>
</evidence>
<dbReference type="PRINTS" id="PR00887">
    <property type="entry name" value="SSRCOGNITION"/>
</dbReference>
<evidence type="ECO:0000256" key="3">
    <source>
        <dbReference type="ARBA" id="ARBA00022705"/>
    </source>
</evidence>
<comment type="caution">
    <text evidence="12">The sequence shown here is derived from an EMBL/GenBank/DDBJ whole genome shotgun (WGS) entry which is preliminary data.</text>
</comment>
<keyword evidence="5 9" id="KW-0805">Transcription regulation</keyword>
<dbReference type="Gene3D" id="2.30.29.150">
    <property type="match status" value="1"/>
</dbReference>
<keyword evidence="13" id="KW-1185">Reference proteome</keyword>
<evidence type="ECO:0000256" key="7">
    <source>
        <dbReference type="ARBA" id="ARBA00023204"/>
    </source>
</evidence>
<evidence type="ECO:0000313" key="12">
    <source>
        <dbReference type="EMBL" id="KHN83648.1"/>
    </source>
</evidence>
<accession>A0A0B2VPZ5</accession>
<evidence type="ECO:0000256" key="10">
    <source>
        <dbReference type="SAM" id="MobiDB-lite"/>
    </source>
</evidence>
<reference evidence="12 13" key="1">
    <citation type="submission" date="2014-11" db="EMBL/GenBank/DDBJ databases">
        <title>Genetic blueprint of the zoonotic pathogen Toxocara canis.</title>
        <authorList>
            <person name="Zhu X.-Q."/>
            <person name="Korhonen P.K."/>
            <person name="Cai H."/>
            <person name="Young N.D."/>
            <person name="Nejsum P."/>
            <person name="von Samson-Himmelstjerna G."/>
            <person name="Boag P.R."/>
            <person name="Tan P."/>
            <person name="Li Q."/>
            <person name="Min J."/>
            <person name="Yang Y."/>
            <person name="Wang X."/>
            <person name="Fang X."/>
            <person name="Hall R.S."/>
            <person name="Hofmann A."/>
            <person name="Sternberg P.W."/>
            <person name="Jex A.R."/>
            <person name="Gasser R.B."/>
        </authorList>
    </citation>
    <scope>NUCLEOTIDE SEQUENCE [LARGE SCALE GENOMIC DNA]</scope>
    <source>
        <strain evidence="12">PN_DK_2014</strain>
    </source>
</reference>
<organism evidence="12 13">
    <name type="scientific">Toxocara canis</name>
    <name type="common">Canine roundworm</name>
    <dbReference type="NCBI Taxonomy" id="6265"/>
    <lineage>
        <taxon>Eukaryota</taxon>
        <taxon>Metazoa</taxon>
        <taxon>Ecdysozoa</taxon>
        <taxon>Nematoda</taxon>
        <taxon>Chromadorea</taxon>
        <taxon>Rhabditida</taxon>
        <taxon>Spirurina</taxon>
        <taxon>Ascaridomorpha</taxon>
        <taxon>Ascaridoidea</taxon>
        <taxon>Toxocaridae</taxon>
        <taxon>Toxocara</taxon>
    </lineage>
</organism>
<comment type="function">
    <text evidence="9">Component of the FACT complex, a general chromatin factor that acts to reorganize nucleosomes. The FACT complex is involved in multiple processes that require DNA as a template such as mRNA elongation, DNA replication and DNA repair. During transcription elongation the FACT complex acts as a histone chaperone that both destabilizes and restores nucleosomal structure. It facilitates the passage of RNA polymerase II and transcription by promoting the dissociation of one histone H2A-H2B dimer from the nucleosome, then subsequently promotes the reestablishment of the nucleosome following the passage of RNA polymerase II.</text>
</comment>
<dbReference type="Pfam" id="PF08512">
    <property type="entry name" value="Rttp106-like_middle"/>
    <property type="match status" value="1"/>
</dbReference>
<dbReference type="GO" id="GO:0035101">
    <property type="term" value="C:FACT complex"/>
    <property type="evidence" value="ECO:0007669"/>
    <property type="project" value="TreeGrafter"/>
</dbReference>
<dbReference type="OrthoDB" id="498543at2759"/>
<evidence type="ECO:0000256" key="1">
    <source>
        <dbReference type="ARBA" id="ARBA00010060"/>
    </source>
</evidence>
<dbReference type="SMART" id="SM01287">
    <property type="entry name" value="Rtt106"/>
    <property type="match status" value="1"/>
</dbReference>
<dbReference type="InterPro" id="IPR013719">
    <property type="entry name" value="RTT106/SPT16-like_middle_dom"/>
</dbReference>
<dbReference type="GO" id="GO:0003677">
    <property type="term" value="F:DNA binding"/>
    <property type="evidence" value="ECO:0007669"/>
    <property type="project" value="InterPro"/>
</dbReference>
<name>A0A0B2VPZ5_TOXCA</name>
<comment type="subcellular location">
    <subcellularLocation>
        <location evidence="9">Nucleus</location>
    </subcellularLocation>
    <subcellularLocation>
        <location evidence="9">Chromosome</location>
    </subcellularLocation>
</comment>
<dbReference type="PANTHER" id="PTHR45849:SF1">
    <property type="entry name" value="FACT COMPLEX SUBUNIT SSRP1"/>
    <property type="match status" value="1"/>
</dbReference>
<sequence length="508" mass="55722">MDTGRMNKDSVEVGVAKNVGADSSAAKDMVEETKGRSGTPLQNISNSSSSDEINGADEEDLAPPAKRICVDSTVENVQSKESVVAEEVVEDKGVEGESETLTEANGIISTSPEGEFNVVIYKDRIALKGEDGMERYTIPIDSIGRLFVLPQERHSFLVLALIAPLAQVDPPIAYVVLELPAENKLTRSCAEMKNSKSIEETGDPVSSTTTEPLAKAMPKLIASLCGLDLEISVHKSSFSPSTVLSVACAHNGESGYLFPLEDGFFFVHKPPMHVAFSDVFSSDFVGSKHSEKLSDFILTMKDGIDVVFSDIEKGKYGLLNVFDIERSIAEGGKRLRRDLPSGSNLVAQDNDEDSDDDDYIEDRAKIKEKEEGYEADPQSDSNSEPLEEYESNVEDTTQEEIDEDIGDEEEEEELGEEKIVEVGDEQKEGGTANAKTADGNSIVDMRENVELEKAEERSVVGSGSLNEREQMNKMAMRNEENIGKVHKEELENDGEVEEEKEKEEKELV</sequence>
<evidence type="ECO:0000256" key="4">
    <source>
        <dbReference type="ARBA" id="ARBA00022763"/>
    </source>
</evidence>
<evidence type="ECO:0000313" key="13">
    <source>
        <dbReference type="Proteomes" id="UP000031036"/>
    </source>
</evidence>
<dbReference type="Gene3D" id="2.30.29.30">
    <property type="entry name" value="Pleckstrin-homology domain (PH domain)/Phosphotyrosine-binding domain (PTB)"/>
    <property type="match status" value="1"/>
</dbReference>
<dbReference type="PANTHER" id="PTHR45849">
    <property type="entry name" value="FACT COMPLEX SUBUNIT SSRP1"/>
    <property type="match status" value="1"/>
</dbReference>
<evidence type="ECO:0000256" key="8">
    <source>
        <dbReference type="ARBA" id="ARBA00023242"/>
    </source>
</evidence>
<feature type="region of interest" description="Disordered" evidence="10">
    <location>
        <begin position="477"/>
        <end position="508"/>
    </location>
</feature>
<evidence type="ECO:0000256" key="2">
    <source>
        <dbReference type="ARBA" id="ARBA00022454"/>
    </source>
</evidence>
<dbReference type="InterPro" id="IPR011993">
    <property type="entry name" value="PH-like_dom_sf"/>
</dbReference>
<feature type="compositionally biased region" description="Acidic residues" evidence="10">
    <location>
        <begin position="385"/>
        <end position="415"/>
    </location>
</feature>
<proteinExistence type="inferred from homology"/>
<keyword evidence="7 9" id="KW-0234">DNA repair</keyword>
<dbReference type="GO" id="GO:0031491">
    <property type="term" value="F:nucleosome binding"/>
    <property type="evidence" value="ECO:0007669"/>
    <property type="project" value="TreeGrafter"/>
</dbReference>
<feature type="compositionally biased region" description="Basic and acidic residues" evidence="10">
    <location>
        <begin position="477"/>
        <end position="489"/>
    </location>
</feature>
<feature type="compositionally biased region" description="Acidic residues" evidence="10">
    <location>
        <begin position="490"/>
        <end position="501"/>
    </location>
</feature>
<evidence type="ECO:0000256" key="9">
    <source>
        <dbReference type="RuleBase" id="RU364013"/>
    </source>
</evidence>
<dbReference type="GO" id="GO:0006260">
    <property type="term" value="P:DNA replication"/>
    <property type="evidence" value="ECO:0007669"/>
    <property type="project" value="UniProtKB-KW"/>
</dbReference>
<feature type="region of interest" description="Disordered" evidence="10">
    <location>
        <begin position="335"/>
        <end position="442"/>
    </location>
</feature>
<feature type="region of interest" description="Disordered" evidence="10">
    <location>
        <begin position="1"/>
        <end position="65"/>
    </location>
</feature>
<dbReference type="GO" id="GO:0042393">
    <property type="term" value="F:histone binding"/>
    <property type="evidence" value="ECO:0007669"/>
    <property type="project" value="TreeGrafter"/>
</dbReference>
<comment type="similarity">
    <text evidence="1 9">Belongs to the SSRP1 family.</text>
</comment>
<keyword evidence="2 9" id="KW-0158">Chromosome</keyword>
<keyword evidence="3 9" id="KW-0235">DNA replication</keyword>
<feature type="compositionally biased region" description="Basic and acidic residues" evidence="10">
    <location>
        <begin position="1"/>
        <end position="11"/>
    </location>
</feature>
<dbReference type="SUPFAM" id="SSF50729">
    <property type="entry name" value="PH domain-like"/>
    <property type="match status" value="1"/>
</dbReference>
<feature type="compositionally biased region" description="Basic and acidic residues" evidence="10">
    <location>
        <begin position="416"/>
        <end position="428"/>
    </location>
</feature>
<dbReference type="Pfam" id="PF21103">
    <property type="entry name" value="PH1_SSRP1-like"/>
    <property type="match status" value="1"/>
</dbReference>
<gene>
    <name evidence="12" type="primary">Ssrp</name>
    <name evidence="12" type="ORF">Tcan_14403</name>
</gene>
<evidence type="ECO:0000259" key="11">
    <source>
        <dbReference type="SMART" id="SM01287"/>
    </source>
</evidence>